<organism evidence="5 6">
    <name type="scientific">Petrolisthes cinctipes</name>
    <name type="common">Flat porcelain crab</name>
    <dbReference type="NCBI Taxonomy" id="88211"/>
    <lineage>
        <taxon>Eukaryota</taxon>
        <taxon>Metazoa</taxon>
        <taxon>Ecdysozoa</taxon>
        <taxon>Arthropoda</taxon>
        <taxon>Crustacea</taxon>
        <taxon>Multicrustacea</taxon>
        <taxon>Malacostraca</taxon>
        <taxon>Eumalacostraca</taxon>
        <taxon>Eucarida</taxon>
        <taxon>Decapoda</taxon>
        <taxon>Pleocyemata</taxon>
        <taxon>Anomura</taxon>
        <taxon>Galatheoidea</taxon>
        <taxon>Porcellanidae</taxon>
        <taxon>Petrolisthes</taxon>
    </lineage>
</organism>
<evidence type="ECO:0000313" key="6">
    <source>
        <dbReference type="Proteomes" id="UP001286313"/>
    </source>
</evidence>
<feature type="compositionally biased region" description="Polar residues" evidence="3">
    <location>
        <begin position="179"/>
        <end position="191"/>
    </location>
</feature>
<keyword evidence="2" id="KW-0720">Serine protease</keyword>
<protein>
    <recommendedName>
        <fullName evidence="4">Peptidase S1 domain-containing protein</fullName>
    </recommendedName>
</protein>
<dbReference type="SUPFAM" id="SSF50494">
    <property type="entry name" value="Trypsin-like serine proteases"/>
    <property type="match status" value="1"/>
</dbReference>
<feature type="region of interest" description="Disordered" evidence="3">
    <location>
        <begin position="112"/>
        <end position="141"/>
    </location>
</feature>
<evidence type="ECO:0000313" key="5">
    <source>
        <dbReference type="EMBL" id="KAK3863701.1"/>
    </source>
</evidence>
<keyword evidence="1" id="KW-1015">Disulfide bond</keyword>
<dbReference type="GO" id="GO:0004252">
    <property type="term" value="F:serine-type endopeptidase activity"/>
    <property type="evidence" value="ECO:0007669"/>
    <property type="project" value="InterPro"/>
</dbReference>
<comment type="caution">
    <text evidence="5">The sequence shown here is derived from an EMBL/GenBank/DDBJ whole genome shotgun (WGS) entry which is preliminary data.</text>
</comment>
<dbReference type="SMART" id="SM00020">
    <property type="entry name" value="Tryp_SPc"/>
    <property type="match status" value="1"/>
</dbReference>
<dbReference type="InterPro" id="IPR001254">
    <property type="entry name" value="Trypsin_dom"/>
</dbReference>
<accession>A0AAE1EYI3</accession>
<dbReference type="EMBL" id="JAWQEG010003963">
    <property type="protein sequence ID" value="KAK3863701.1"/>
    <property type="molecule type" value="Genomic_DNA"/>
</dbReference>
<evidence type="ECO:0000256" key="2">
    <source>
        <dbReference type="RuleBase" id="RU363034"/>
    </source>
</evidence>
<dbReference type="PROSITE" id="PS00134">
    <property type="entry name" value="TRYPSIN_HIS"/>
    <property type="match status" value="1"/>
</dbReference>
<dbReference type="PRINTS" id="PR00722">
    <property type="entry name" value="CHYMOTRYPSIN"/>
</dbReference>
<dbReference type="Pfam" id="PF00089">
    <property type="entry name" value="Trypsin"/>
    <property type="match status" value="1"/>
</dbReference>
<evidence type="ECO:0000256" key="1">
    <source>
        <dbReference type="ARBA" id="ARBA00023157"/>
    </source>
</evidence>
<evidence type="ECO:0000259" key="4">
    <source>
        <dbReference type="PROSITE" id="PS50240"/>
    </source>
</evidence>
<dbReference type="AlphaFoldDB" id="A0AAE1EYI3"/>
<feature type="domain" description="Peptidase S1" evidence="4">
    <location>
        <begin position="480"/>
        <end position="718"/>
    </location>
</feature>
<sequence length="719" mass="77500">MPTGLSASSTLEGSTRFNQCSSSHFTSPLFVTCHIFFSCCFRTWEYDNIQHLEGSSVVVSNKWWSRLSGHTAGQCGSRLQLRSMTGGRAAMKQHGAVTVLLLLVSAPSPSTPLPDHSGHIAPQASSIHPFAPPTPIHSDPITRLTTQSHLEQSLKPVDRLESYPASSPSLSLPSDHQPKTTSFSLSQASRQPSILVSPLRDGIVPGDTTAVGNGIELRASITIPHHHHPSPVVPSVPSTSFIPSPIDHSSSLLNHTPLPYPPTPAIEELVTNGEVKSVSHVRGRGEVFSNLDKAFTSEVNESATITQEEFNSILTRFSLDALQATQIAERLGLAGSGVAELEKELALGGNLEGPAGPHDRPYALPLGRNPRTTSPARSPGSEYGGLSRATRRLFLGDPTLCYTGTCEFFLMCWLRGGLIDGGCGGFLFACCSHGTQRGQRGHQSYRQDSSGITPVDYGPIRNDHGCGLSTSSRLSAQRRIVGGTEAGFGSFPWQAYIRIGSSRCGGSLINQYHVVTAGHCVARARPQQVRVTLGDYVLNSESEPLAPVIYGATDIKVHPNFKFTPQADRFDVAVIKLDSPVRYQPHVQPICLPEKGTDWLGSYGWAAGWGALQSGSRLRPKTLQVVDVPILDSRLCEDWHRQKGINVIIYDEMMCAGYNQGGKDSCQGDSGGPLMIQDGGRWYLAGIVSAGYSCAQGKQPGIYHKVSYTSDWISWAANS</sequence>
<dbReference type="Proteomes" id="UP001286313">
    <property type="component" value="Unassembled WGS sequence"/>
</dbReference>
<dbReference type="InterPro" id="IPR043504">
    <property type="entry name" value="Peptidase_S1_PA_chymotrypsin"/>
</dbReference>
<dbReference type="InterPro" id="IPR018114">
    <property type="entry name" value="TRYPSIN_HIS"/>
</dbReference>
<dbReference type="InterPro" id="IPR009003">
    <property type="entry name" value="Peptidase_S1_PA"/>
</dbReference>
<dbReference type="FunFam" id="2.40.10.10:FF:000072">
    <property type="entry name" value="CLIP-domain serine protease"/>
    <property type="match status" value="1"/>
</dbReference>
<keyword evidence="6" id="KW-1185">Reference proteome</keyword>
<feature type="compositionally biased region" description="Low complexity" evidence="3">
    <location>
        <begin position="162"/>
        <end position="174"/>
    </location>
</feature>
<dbReference type="CDD" id="cd00190">
    <property type="entry name" value="Tryp_SPc"/>
    <property type="match status" value="1"/>
</dbReference>
<keyword evidence="2" id="KW-0645">Protease</keyword>
<keyword evidence="2" id="KW-0378">Hydrolase</keyword>
<gene>
    <name evidence="5" type="ORF">Pcinc_030556</name>
</gene>
<feature type="region of interest" description="Disordered" evidence="3">
    <location>
        <begin position="158"/>
        <end position="191"/>
    </location>
</feature>
<dbReference type="PROSITE" id="PS50240">
    <property type="entry name" value="TRYPSIN_DOM"/>
    <property type="match status" value="1"/>
</dbReference>
<proteinExistence type="predicted"/>
<dbReference type="InterPro" id="IPR001314">
    <property type="entry name" value="Peptidase_S1A"/>
</dbReference>
<feature type="region of interest" description="Disordered" evidence="3">
    <location>
        <begin position="349"/>
        <end position="384"/>
    </location>
</feature>
<dbReference type="InterPro" id="IPR033116">
    <property type="entry name" value="TRYPSIN_SER"/>
</dbReference>
<evidence type="ECO:0000256" key="3">
    <source>
        <dbReference type="SAM" id="MobiDB-lite"/>
    </source>
</evidence>
<dbReference type="GO" id="GO:0006508">
    <property type="term" value="P:proteolysis"/>
    <property type="evidence" value="ECO:0007669"/>
    <property type="project" value="UniProtKB-KW"/>
</dbReference>
<dbReference type="PANTHER" id="PTHR24252">
    <property type="entry name" value="ACROSIN-RELATED"/>
    <property type="match status" value="1"/>
</dbReference>
<name>A0AAE1EYI3_PETCI</name>
<reference evidence="5" key="1">
    <citation type="submission" date="2023-10" db="EMBL/GenBank/DDBJ databases">
        <title>Genome assemblies of two species of porcelain crab, Petrolisthes cinctipes and Petrolisthes manimaculis (Anomura: Porcellanidae).</title>
        <authorList>
            <person name="Angst P."/>
        </authorList>
    </citation>
    <scope>NUCLEOTIDE SEQUENCE</scope>
    <source>
        <strain evidence="5">PB745_01</strain>
        <tissue evidence="5">Gill</tissue>
    </source>
</reference>
<dbReference type="PANTHER" id="PTHR24252:SF7">
    <property type="entry name" value="HYALIN"/>
    <property type="match status" value="1"/>
</dbReference>
<dbReference type="PROSITE" id="PS00135">
    <property type="entry name" value="TRYPSIN_SER"/>
    <property type="match status" value="1"/>
</dbReference>
<dbReference type="Gene3D" id="2.40.10.10">
    <property type="entry name" value="Trypsin-like serine proteases"/>
    <property type="match status" value="1"/>
</dbReference>